<dbReference type="CDD" id="cd00609">
    <property type="entry name" value="AAT_like"/>
    <property type="match status" value="1"/>
</dbReference>
<dbReference type="PANTHER" id="PTHR46577:SF1">
    <property type="entry name" value="HTH-TYPE TRANSCRIPTIONAL REGULATORY PROTEIN GABR"/>
    <property type="match status" value="1"/>
</dbReference>
<organism evidence="7 8">
    <name type="scientific">Pectinatus brassicae</name>
    <dbReference type="NCBI Taxonomy" id="862415"/>
    <lineage>
        <taxon>Bacteria</taxon>
        <taxon>Bacillati</taxon>
        <taxon>Bacillota</taxon>
        <taxon>Negativicutes</taxon>
        <taxon>Selenomonadales</taxon>
        <taxon>Selenomonadaceae</taxon>
        <taxon>Pectinatus</taxon>
    </lineage>
</organism>
<dbReference type="GO" id="GO:0003677">
    <property type="term" value="F:DNA binding"/>
    <property type="evidence" value="ECO:0007669"/>
    <property type="project" value="UniProtKB-KW"/>
</dbReference>
<comment type="similarity">
    <text evidence="1">In the C-terminal section; belongs to the class-I pyridoxal-phosphate-dependent aminotransferase family.</text>
</comment>
<dbReference type="InterPro" id="IPR000524">
    <property type="entry name" value="Tscrpt_reg_HTH_GntR"/>
</dbReference>
<dbReference type="PANTHER" id="PTHR46577">
    <property type="entry name" value="HTH-TYPE TRANSCRIPTIONAL REGULATORY PROTEIN GABR"/>
    <property type="match status" value="1"/>
</dbReference>
<comment type="caution">
    <text evidence="7">The sequence shown here is derived from an EMBL/GenBank/DDBJ whole genome shotgun (WGS) entry which is preliminary data.</text>
</comment>
<evidence type="ECO:0000313" key="8">
    <source>
        <dbReference type="Proteomes" id="UP000559117"/>
    </source>
</evidence>
<evidence type="ECO:0000256" key="5">
    <source>
        <dbReference type="ARBA" id="ARBA00023163"/>
    </source>
</evidence>
<proteinExistence type="inferred from homology"/>
<dbReference type="Pfam" id="PF00392">
    <property type="entry name" value="GntR"/>
    <property type="match status" value="1"/>
</dbReference>
<evidence type="ECO:0000259" key="6">
    <source>
        <dbReference type="PROSITE" id="PS50949"/>
    </source>
</evidence>
<dbReference type="Proteomes" id="UP000559117">
    <property type="component" value="Unassembled WGS sequence"/>
</dbReference>
<dbReference type="InterPro" id="IPR015424">
    <property type="entry name" value="PyrdxlP-dep_Trfase"/>
</dbReference>
<name>A0A840UX98_9FIRM</name>
<dbReference type="InterPro" id="IPR036388">
    <property type="entry name" value="WH-like_DNA-bd_sf"/>
</dbReference>
<dbReference type="SUPFAM" id="SSF53383">
    <property type="entry name" value="PLP-dependent transferases"/>
    <property type="match status" value="1"/>
</dbReference>
<dbReference type="InterPro" id="IPR015422">
    <property type="entry name" value="PyrdxlP-dep_Trfase_small"/>
</dbReference>
<evidence type="ECO:0000256" key="3">
    <source>
        <dbReference type="ARBA" id="ARBA00023015"/>
    </source>
</evidence>
<dbReference type="Gene3D" id="3.90.1150.10">
    <property type="entry name" value="Aspartate Aminotransferase, domain 1"/>
    <property type="match status" value="1"/>
</dbReference>
<keyword evidence="3" id="KW-0805">Transcription regulation</keyword>
<dbReference type="InterPro" id="IPR036390">
    <property type="entry name" value="WH_DNA-bd_sf"/>
</dbReference>
<keyword evidence="8" id="KW-1185">Reference proteome</keyword>
<evidence type="ECO:0000256" key="4">
    <source>
        <dbReference type="ARBA" id="ARBA00023125"/>
    </source>
</evidence>
<dbReference type="GO" id="GO:0030170">
    <property type="term" value="F:pyridoxal phosphate binding"/>
    <property type="evidence" value="ECO:0007669"/>
    <property type="project" value="InterPro"/>
</dbReference>
<dbReference type="InterPro" id="IPR004839">
    <property type="entry name" value="Aminotransferase_I/II_large"/>
</dbReference>
<dbReference type="RefSeq" id="WP_183863329.1">
    <property type="nucleotide sequence ID" value="NZ_JACHFH010000052.1"/>
</dbReference>
<protein>
    <submittedName>
        <fullName evidence="7">DNA-binding transcriptional MocR family regulator</fullName>
    </submittedName>
</protein>
<dbReference type="PROSITE" id="PS50949">
    <property type="entry name" value="HTH_GNTR"/>
    <property type="match status" value="1"/>
</dbReference>
<evidence type="ECO:0000256" key="2">
    <source>
        <dbReference type="ARBA" id="ARBA00022898"/>
    </source>
</evidence>
<evidence type="ECO:0000256" key="1">
    <source>
        <dbReference type="ARBA" id="ARBA00005384"/>
    </source>
</evidence>
<keyword evidence="4 7" id="KW-0238">DNA-binding</keyword>
<dbReference type="EMBL" id="JACHFH010000052">
    <property type="protein sequence ID" value="MBB5337484.1"/>
    <property type="molecule type" value="Genomic_DNA"/>
</dbReference>
<feature type="domain" description="HTH gntR-type" evidence="6">
    <location>
        <begin position="21"/>
        <end position="89"/>
    </location>
</feature>
<keyword evidence="5" id="KW-0804">Transcription</keyword>
<sequence>MPINSFIDYPMSWRPVIEKRGAIYKNLAQQLENDIKSGVLRPGTKMPPQRELADFLDINLSTVTKAFKICILKGLLSASVGSGTYVSYDAMANMHLLPDMKSQQIISLGATRPDDNSYGQLRKQLQKMLKEENYAKWFDYADAGEMNWHRQAGALLLKREGYAAPVEDVFLTSGGQNALMAALCSACQYGDKIASDPETYPGLKTATAMLGIKLVPLEHCNGEITEDSLVYACKHDNIKAVYLMPQYQNPTTHNMSEGLRRKIVEIAKKYNLLIIEDGTYNLSVEKKLLPLASLLPQQTFFIAGLSKALSPGLRLAYMAVPKAYHQQVRNALYNMAVNVAPLMSELAARMIVSGDIDITIKQHQQENKRRNALVNDILADFTCYGDENCLFRWLLLPGELTGEQMEALALKKGVQVYAAGRFVVGKSIPTKAVRLSICAPQSVAELKRGLVILRDILKIYM</sequence>
<dbReference type="SMART" id="SM00345">
    <property type="entry name" value="HTH_GNTR"/>
    <property type="match status" value="1"/>
</dbReference>
<gene>
    <name evidence="7" type="ORF">HNR32_002646</name>
</gene>
<keyword evidence="2" id="KW-0663">Pyridoxal phosphate</keyword>
<dbReference type="Gene3D" id="1.10.10.10">
    <property type="entry name" value="Winged helix-like DNA-binding domain superfamily/Winged helix DNA-binding domain"/>
    <property type="match status" value="1"/>
</dbReference>
<dbReference type="InterPro" id="IPR051446">
    <property type="entry name" value="HTH_trans_reg/aminotransferase"/>
</dbReference>
<dbReference type="AlphaFoldDB" id="A0A840UX98"/>
<dbReference type="CDD" id="cd07377">
    <property type="entry name" value="WHTH_GntR"/>
    <property type="match status" value="1"/>
</dbReference>
<dbReference type="Pfam" id="PF00155">
    <property type="entry name" value="Aminotran_1_2"/>
    <property type="match status" value="1"/>
</dbReference>
<dbReference type="GO" id="GO:0003824">
    <property type="term" value="F:catalytic activity"/>
    <property type="evidence" value="ECO:0007669"/>
    <property type="project" value="UniProtKB-ARBA"/>
</dbReference>
<reference evidence="7 8" key="1">
    <citation type="submission" date="2020-08" db="EMBL/GenBank/DDBJ databases">
        <title>Genomic Encyclopedia of Type Strains, Phase IV (KMG-IV): sequencing the most valuable type-strain genomes for metagenomic binning, comparative biology and taxonomic classification.</title>
        <authorList>
            <person name="Goeker M."/>
        </authorList>
    </citation>
    <scope>NUCLEOTIDE SEQUENCE [LARGE SCALE GENOMIC DNA]</scope>
    <source>
        <strain evidence="7 8">DSM 24661</strain>
    </source>
</reference>
<evidence type="ECO:0000313" key="7">
    <source>
        <dbReference type="EMBL" id="MBB5337484.1"/>
    </source>
</evidence>
<dbReference type="InterPro" id="IPR015421">
    <property type="entry name" value="PyrdxlP-dep_Trfase_major"/>
</dbReference>
<dbReference type="GO" id="GO:0003700">
    <property type="term" value="F:DNA-binding transcription factor activity"/>
    <property type="evidence" value="ECO:0007669"/>
    <property type="project" value="InterPro"/>
</dbReference>
<dbReference type="SUPFAM" id="SSF46785">
    <property type="entry name" value="Winged helix' DNA-binding domain"/>
    <property type="match status" value="1"/>
</dbReference>
<accession>A0A840UX98</accession>
<dbReference type="Gene3D" id="3.40.640.10">
    <property type="entry name" value="Type I PLP-dependent aspartate aminotransferase-like (Major domain)"/>
    <property type="match status" value="1"/>
</dbReference>